<dbReference type="OrthoDB" id="10260355at2759"/>
<dbReference type="AlphaFoldDB" id="A0A3M7F2P8"/>
<evidence type="ECO:0000256" key="2">
    <source>
        <dbReference type="ARBA" id="ARBA00022630"/>
    </source>
</evidence>
<dbReference type="InterPro" id="IPR023753">
    <property type="entry name" value="FAD/NAD-binding_dom"/>
</dbReference>
<feature type="domain" description="FAD/NAD(P)-binding" evidence="4">
    <location>
        <begin position="4"/>
        <end position="309"/>
    </location>
</feature>
<dbReference type="PRINTS" id="PR00469">
    <property type="entry name" value="PNDRDTASEII"/>
</dbReference>
<keyword evidence="3" id="KW-0560">Oxidoreductase</keyword>
<dbReference type="InterPro" id="IPR050097">
    <property type="entry name" value="Ferredoxin-NADP_redctase_2"/>
</dbReference>
<dbReference type="InterPro" id="IPR036188">
    <property type="entry name" value="FAD/NAD-bd_sf"/>
</dbReference>
<evidence type="ECO:0000256" key="1">
    <source>
        <dbReference type="ARBA" id="ARBA00009333"/>
    </source>
</evidence>
<dbReference type="EMBL" id="QWIQ01000533">
    <property type="protein sequence ID" value="RMY83082.1"/>
    <property type="molecule type" value="Genomic_DNA"/>
</dbReference>
<dbReference type="SUPFAM" id="SSF51905">
    <property type="entry name" value="FAD/NAD(P)-binding domain"/>
    <property type="match status" value="1"/>
</dbReference>
<reference evidence="7 8" key="1">
    <citation type="journal article" date="2018" name="BMC Genomics">
        <title>Genomic evidence for intraspecific hybridization in a clonal and extremely halotolerant yeast.</title>
        <authorList>
            <person name="Gostincar C."/>
            <person name="Stajich J.E."/>
            <person name="Zupancic J."/>
            <person name="Zalar P."/>
            <person name="Gunde-Cimerman N."/>
        </authorList>
    </citation>
    <scope>NUCLEOTIDE SEQUENCE [LARGE SCALE GENOMIC DNA]</scope>
    <source>
        <strain evidence="6 7">EXF-10513</strain>
        <strain evidence="5 8">EXF-171</strain>
    </source>
</reference>
<comment type="caution">
    <text evidence="5">The sequence shown here is derived from an EMBL/GenBank/DDBJ whole genome shotgun (WGS) entry which is preliminary data.</text>
</comment>
<dbReference type="PRINTS" id="PR00368">
    <property type="entry name" value="FADPNR"/>
</dbReference>
<accession>A0A3M7F2P8</accession>
<dbReference type="Pfam" id="PF07992">
    <property type="entry name" value="Pyr_redox_2"/>
    <property type="match status" value="1"/>
</dbReference>
<keyword evidence="2" id="KW-0285">Flavoprotein</keyword>
<evidence type="ECO:0000256" key="3">
    <source>
        <dbReference type="ARBA" id="ARBA00023002"/>
    </source>
</evidence>
<dbReference type="PANTHER" id="PTHR48105">
    <property type="entry name" value="THIOREDOXIN REDUCTASE 1-RELATED-RELATED"/>
    <property type="match status" value="1"/>
</dbReference>
<dbReference type="Gene3D" id="3.50.50.60">
    <property type="entry name" value="FAD/NAD(P)-binding domain"/>
    <property type="match status" value="2"/>
</dbReference>
<organism evidence="5 8">
    <name type="scientific">Hortaea werneckii</name>
    <name type="common">Black yeast</name>
    <name type="synonym">Cladosporium werneckii</name>
    <dbReference type="NCBI Taxonomy" id="91943"/>
    <lineage>
        <taxon>Eukaryota</taxon>
        <taxon>Fungi</taxon>
        <taxon>Dikarya</taxon>
        <taxon>Ascomycota</taxon>
        <taxon>Pezizomycotina</taxon>
        <taxon>Dothideomycetes</taxon>
        <taxon>Dothideomycetidae</taxon>
        <taxon>Mycosphaerellales</taxon>
        <taxon>Teratosphaeriaceae</taxon>
        <taxon>Hortaea</taxon>
    </lineage>
</organism>
<gene>
    <name evidence="5" type="ORF">D0862_11818</name>
    <name evidence="6" type="ORF">D0864_04728</name>
</gene>
<dbReference type="Proteomes" id="UP000269539">
    <property type="component" value="Unassembled WGS sequence"/>
</dbReference>
<evidence type="ECO:0000313" key="8">
    <source>
        <dbReference type="Proteomes" id="UP000281468"/>
    </source>
</evidence>
<evidence type="ECO:0000313" key="7">
    <source>
        <dbReference type="Proteomes" id="UP000269539"/>
    </source>
</evidence>
<name>A0A3M7F2P8_HORWE</name>
<evidence type="ECO:0000313" key="5">
    <source>
        <dbReference type="EMBL" id="RMY83082.1"/>
    </source>
</evidence>
<dbReference type="Proteomes" id="UP000281468">
    <property type="component" value="Unassembled WGS sequence"/>
</dbReference>
<evidence type="ECO:0000259" key="4">
    <source>
        <dbReference type="Pfam" id="PF07992"/>
    </source>
</evidence>
<comment type="similarity">
    <text evidence="1">Belongs to the class-II pyridine nucleotide-disulfide oxidoreductase family.</text>
</comment>
<evidence type="ECO:0000313" key="6">
    <source>
        <dbReference type="EMBL" id="RMY97570.1"/>
    </source>
</evidence>
<dbReference type="EMBL" id="QWIO01000415">
    <property type="protein sequence ID" value="RMY97570.1"/>
    <property type="molecule type" value="Genomic_DNA"/>
</dbReference>
<proteinExistence type="inferred from homology"/>
<protein>
    <recommendedName>
        <fullName evidence="4">FAD/NAD(P)-binding domain-containing protein</fullName>
    </recommendedName>
</protein>
<sequence>MKPYEVAIVGSGPAGLSAALGLARVHRHVLVCSSQSNRNRFAPAMHNVLSRDSQAPDEFLNTARQQIASYGTVDFQDSIIKSASVVPNAGEMGLERSLFELRADSGSSWRAKKLVLATGVLDVFPDIPGYEENWGTNIYNCLFCEGHERAGTTAGILGFSTPYHLQNFFTILRFGCKEVHIFLDPKAPPLDKNAEDALRIAMLRGAKVHVETIQCLESLGTDQHRGGLRAVLKDSEKSPIDLGFLWHPPNVKLAAPHLLDDLLLEADTSSSMTLLKCAKPFGETNRTGVFVAGDASTPLANIPNAMASGSLVAVGAHFQLLAEEESLARAEMEACRRGLNINAATG</sequence>
<dbReference type="GO" id="GO:0016491">
    <property type="term" value="F:oxidoreductase activity"/>
    <property type="evidence" value="ECO:0007669"/>
    <property type="project" value="UniProtKB-KW"/>
</dbReference>
<dbReference type="GO" id="GO:0097237">
    <property type="term" value="P:cellular response to toxic substance"/>
    <property type="evidence" value="ECO:0007669"/>
    <property type="project" value="UniProtKB-ARBA"/>
</dbReference>